<keyword evidence="4 8" id="KW-0689">Ribosomal protein</keyword>
<dbReference type="GO" id="GO:0003735">
    <property type="term" value="F:structural constituent of ribosome"/>
    <property type="evidence" value="ECO:0007669"/>
    <property type="project" value="InterPro"/>
</dbReference>
<organism evidence="9 10">
    <name type="scientific">Demequina lutea</name>
    <dbReference type="NCBI Taxonomy" id="431489"/>
    <lineage>
        <taxon>Bacteria</taxon>
        <taxon>Bacillati</taxon>
        <taxon>Actinomycetota</taxon>
        <taxon>Actinomycetes</taxon>
        <taxon>Micrococcales</taxon>
        <taxon>Demequinaceae</taxon>
        <taxon>Demequina</taxon>
    </lineage>
</organism>
<dbReference type="GO" id="GO:0006412">
    <property type="term" value="P:translation"/>
    <property type="evidence" value="ECO:0007669"/>
    <property type="project" value="UniProtKB-UniRule"/>
</dbReference>
<dbReference type="Pfam" id="PF01250">
    <property type="entry name" value="Ribosomal_S6"/>
    <property type="match status" value="1"/>
</dbReference>
<dbReference type="GO" id="GO:1990904">
    <property type="term" value="C:ribonucleoprotein complex"/>
    <property type="evidence" value="ECO:0007669"/>
    <property type="project" value="UniProtKB-KW"/>
</dbReference>
<comment type="similarity">
    <text evidence="1 8">Belongs to the bacterial ribosomal protein bS6 family.</text>
</comment>
<evidence type="ECO:0000256" key="7">
    <source>
        <dbReference type="ARBA" id="ARBA00035294"/>
    </source>
</evidence>
<evidence type="ECO:0000256" key="4">
    <source>
        <dbReference type="ARBA" id="ARBA00022980"/>
    </source>
</evidence>
<evidence type="ECO:0000256" key="1">
    <source>
        <dbReference type="ARBA" id="ARBA00009512"/>
    </source>
</evidence>
<dbReference type="Gene3D" id="3.30.70.60">
    <property type="match status" value="1"/>
</dbReference>
<dbReference type="InterPro" id="IPR000529">
    <property type="entry name" value="Ribosomal_bS6"/>
</dbReference>
<dbReference type="EMBL" id="JACBZO010000001">
    <property type="protein sequence ID" value="NYI39911.1"/>
    <property type="molecule type" value="Genomic_DNA"/>
</dbReference>
<dbReference type="InterPro" id="IPR020814">
    <property type="entry name" value="Ribosomal_S6_plastid/chlpt"/>
</dbReference>
<evidence type="ECO:0000256" key="2">
    <source>
        <dbReference type="ARBA" id="ARBA00022730"/>
    </source>
</evidence>
<proteinExistence type="inferred from homology"/>
<dbReference type="GO" id="GO:0005737">
    <property type="term" value="C:cytoplasm"/>
    <property type="evidence" value="ECO:0007669"/>
    <property type="project" value="UniProtKB-ARBA"/>
</dbReference>
<dbReference type="HAMAP" id="MF_00360">
    <property type="entry name" value="Ribosomal_bS6"/>
    <property type="match status" value="1"/>
</dbReference>
<reference evidence="9 10" key="1">
    <citation type="submission" date="2020-07" db="EMBL/GenBank/DDBJ databases">
        <title>Sequencing the genomes of 1000 actinobacteria strains.</title>
        <authorList>
            <person name="Klenk H.-P."/>
        </authorList>
    </citation>
    <scope>NUCLEOTIDE SEQUENCE [LARGE SCALE GENOMIC DNA]</scope>
    <source>
        <strain evidence="9 10">DSM 19970</strain>
    </source>
</reference>
<accession>A0A7Y9ZAU3</accession>
<evidence type="ECO:0000313" key="9">
    <source>
        <dbReference type="EMBL" id="NYI39911.1"/>
    </source>
</evidence>
<evidence type="ECO:0000256" key="5">
    <source>
        <dbReference type="ARBA" id="ARBA00023274"/>
    </source>
</evidence>
<sequence length="96" mass="11073">MRKYEMMVILDPEVDERTVKPSLEKYLAVVTNDKGTIDSLDVWGRRRLAYPIKKKTDGVYAVINFTAESPTAKELERQLGLNETILRLKLLRPDAH</sequence>
<dbReference type="InterPro" id="IPR020815">
    <property type="entry name" value="Ribosomal_bS6_CS"/>
</dbReference>
<keyword evidence="10" id="KW-1185">Reference proteome</keyword>
<dbReference type="CDD" id="cd00473">
    <property type="entry name" value="bS6"/>
    <property type="match status" value="1"/>
</dbReference>
<dbReference type="PANTHER" id="PTHR21011">
    <property type="entry name" value="MITOCHONDRIAL 28S RIBOSOMAL PROTEIN S6"/>
    <property type="match status" value="1"/>
</dbReference>
<evidence type="ECO:0000256" key="3">
    <source>
        <dbReference type="ARBA" id="ARBA00022884"/>
    </source>
</evidence>
<dbReference type="RefSeq" id="WP_062075615.1">
    <property type="nucleotide sequence ID" value="NZ_BBRC01000012.1"/>
</dbReference>
<dbReference type="PROSITE" id="PS01048">
    <property type="entry name" value="RIBOSOMAL_S6"/>
    <property type="match status" value="1"/>
</dbReference>
<dbReference type="InterPro" id="IPR035980">
    <property type="entry name" value="Ribosomal_bS6_sf"/>
</dbReference>
<dbReference type="GO" id="GO:0005840">
    <property type="term" value="C:ribosome"/>
    <property type="evidence" value="ECO:0007669"/>
    <property type="project" value="UniProtKB-KW"/>
</dbReference>
<keyword evidence="2 8" id="KW-0699">rRNA-binding</keyword>
<evidence type="ECO:0000313" key="10">
    <source>
        <dbReference type="Proteomes" id="UP000547973"/>
    </source>
</evidence>
<name>A0A7Y9ZAU3_9MICO</name>
<dbReference type="SUPFAM" id="SSF54995">
    <property type="entry name" value="Ribosomal protein S6"/>
    <property type="match status" value="1"/>
</dbReference>
<evidence type="ECO:0000256" key="8">
    <source>
        <dbReference type="HAMAP-Rule" id="MF_00360"/>
    </source>
</evidence>
<dbReference type="AlphaFoldDB" id="A0A7Y9ZAU3"/>
<dbReference type="NCBIfam" id="TIGR00166">
    <property type="entry name" value="S6"/>
    <property type="match status" value="1"/>
</dbReference>
<dbReference type="PANTHER" id="PTHR21011:SF1">
    <property type="entry name" value="SMALL RIBOSOMAL SUBUNIT PROTEIN BS6M"/>
    <property type="match status" value="1"/>
</dbReference>
<dbReference type="Proteomes" id="UP000547973">
    <property type="component" value="Unassembled WGS sequence"/>
</dbReference>
<dbReference type="OrthoDB" id="9812702at2"/>
<evidence type="ECO:0000256" key="6">
    <source>
        <dbReference type="ARBA" id="ARBA00035104"/>
    </source>
</evidence>
<gene>
    <name evidence="8" type="primary">rpsF</name>
    <name evidence="9" type="ORF">BKA03_000030</name>
</gene>
<dbReference type="InterPro" id="IPR014717">
    <property type="entry name" value="Transl_elong_EF1B/ribsomal_bS6"/>
</dbReference>
<protein>
    <recommendedName>
        <fullName evidence="7 8">Small ribosomal subunit protein bS6</fullName>
    </recommendedName>
</protein>
<dbReference type="FunFam" id="3.30.70.60:FF:000002">
    <property type="entry name" value="30S ribosomal protein S6"/>
    <property type="match status" value="1"/>
</dbReference>
<comment type="caution">
    <text evidence="9">The sequence shown here is derived from an EMBL/GenBank/DDBJ whole genome shotgun (WGS) entry which is preliminary data.</text>
</comment>
<keyword evidence="5 8" id="KW-0687">Ribonucleoprotein</keyword>
<comment type="function">
    <text evidence="6 8">Binds together with bS18 to 16S ribosomal RNA.</text>
</comment>
<keyword evidence="3 8" id="KW-0694">RNA-binding</keyword>
<dbReference type="GO" id="GO:0070181">
    <property type="term" value="F:small ribosomal subunit rRNA binding"/>
    <property type="evidence" value="ECO:0007669"/>
    <property type="project" value="TreeGrafter"/>
</dbReference>